<dbReference type="KEGG" id="rpe:RPE_1599"/>
<dbReference type="EMBL" id="CP000463">
    <property type="protein sequence ID" value="ABJ05548.1"/>
    <property type="molecule type" value="Genomic_DNA"/>
</dbReference>
<accession>Q07R86</accession>
<dbReference type="InterPro" id="IPR051167">
    <property type="entry name" value="Prolyl_oligopep/macrocyclase"/>
</dbReference>
<proteinExistence type="predicted"/>
<evidence type="ECO:0000313" key="6">
    <source>
        <dbReference type="EMBL" id="ABJ05548.1"/>
    </source>
</evidence>
<dbReference type="InterPro" id="IPR023302">
    <property type="entry name" value="Pept_S9A_N"/>
</dbReference>
<dbReference type="OrthoDB" id="9801421at2"/>
<keyword evidence="2 6" id="KW-0378">Hydrolase</keyword>
<dbReference type="PRINTS" id="PR00862">
    <property type="entry name" value="PROLIGOPTASE"/>
</dbReference>
<dbReference type="Pfam" id="PF02897">
    <property type="entry name" value="Peptidase_S9_N"/>
    <property type="match status" value="1"/>
</dbReference>
<protein>
    <submittedName>
        <fullName evidence="6">Prolyl oligopeptidase</fullName>
        <ecNumber evidence="6">3.4.21.26</ecNumber>
    </submittedName>
</protein>
<name>Q07R86_RHOP5</name>
<dbReference type="EC" id="3.4.21.26" evidence="6"/>
<dbReference type="Gene3D" id="3.40.50.1820">
    <property type="entry name" value="alpha/beta hydrolase"/>
    <property type="match status" value="1"/>
</dbReference>
<evidence type="ECO:0000256" key="3">
    <source>
        <dbReference type="ARBA" id="ARBA00022825"/>
    </source>
</evidence>
<gene>
    <name evidence="6" type="ordered locus">RPE_1599</name>
</gene>
<evidence type="ECO:0000259" key="4">
    <source>
        <dbReference type="Pfam" id="PF00326"/>
    </source>
</evidence>
<dbReference type="HOGENOM" id="CLU_011290_4_0_5"/>
<dbReference type="Pfam" id="PF00326">
    <property type="entry name" value="Peptidase_S9"/>
    <property type="match status" value="1"/>
</dbReference>
<dbReference type="ESTHER" id="rhop5-q07r86">
    <property type="family name" value="S9N_PPCE_Peptidase_S9"/>
</dbReference>
<dbReference type="InterPro" id="IPR001375">
    <property type="entry name" value="Peptidase_S9_cat"/>
</dbReference>
<feature type="domain" description="Peptidase S9 prolyl oligopeptidase catalytic" evidence="4">
    <location>
        <begin position="485"/>
        <end position="685"/>
    </location>
</feature>
<dbReference type="PANTHER" id="PTHR42881">
    <property type="entry name" value="PROLYL ENDOPEPTIDASE"/>
    <property type="match status" value="1"/>
</dbReference>
<dbReference type="SUPFAM" id="SSF53474">
    <property type="entry name" value="alpha/beta-Hydrolases"/>
    <property type="match status" value="1"/>
</dbReference>
<keyword evidence="3" id="KW-0720">Serine protease</keyword>
<evidence type="ECO:0000256" key="1">
    <source>
        <dbReference type="ARBA" id="ARBA00022670"/>
    </source>
</evidence>
<keyword evidence="1" id="KW-0645">Protease</keyword>
<dbReference type="InterPro" id="IPR029058">
    <property type="entry name" value="AB_hydrolase_fold"/>
</dbReference>
<dbReference type="GO" id="GO:0005829">
    <property type="term" value="C:cytosol"/>
    <property type="evidence" value="ECO:0007669"/>
    <property type="project" value="TreeGrafter"/>
</dbReference>
<sequence length="688" mass="75232">MNPQRTPADGSDDRLLWLEQIEGEDAVAWVDAQNARTDAELCDAAYRADFDAALAILNADDRIPFVGKSGDQLYNFWKDAAHPRGLWRRTTLESYRTDAPEWELLLDIDALNAAEGIAWAFAGAAKSPDHSRALVSLSFNGTDAIEVREFDLATKRFVADGFFLPKAKTRVDWLDQNTILFGSALGADDSTEAGYARLLRKWHRGTPLAAAETVFTVEKHDVAAWFSVNRRPTHEAVTYWRALDFTRSQIFLEPHHGAHAGQRVRLELPEEVSISHSAGDLLISPKQDWEIGGLIIPSGALAVIKLGRFIAGARDFEIVFAPTPTRSLQSWLETRHGIVLQLLDNVRGRILLARRGDDGWQETALPGLPDNASIDAASFGGEDEPDLGREVMLTVTGFDRPTTTALWNGHGAPEILKRAPASFDAAGVEVQQRHATAADGTQIPYFLIGKNLAATAAPRPTILYGYGGFEVSLTPSYMGIVGKLWLERGHLYALANIRGGGEFGPAWHLASRKATKHVAHDDFASVARDLAASGVTTAAKLACHGGSNGGLLVGNMLTRYPSLFGAVWCSVPLLDMARYTKLLAGQSWIAEYGDPEVPEEWAFIQNFSPYHLAEAGQRYPPIFITTNRTDDRVHPGHARKMAARLTELGHPVWFNETVAGGHSGAVDNSMQAQSQALGFAFLRRTICA</sequence>
<dbReference type="AlphaFoldDB" id="Q07R86"/>
<organism evidence="6">
    <name type="scientific">Rhodopseudomonas palustris (strain BisA53)</name>
    <dbReference type="NCBI Taxonomy" id="316055"/>
    <lineage>
        <taxon>Bacteria</taxon>
        <taxon>Pseudomonadati</taxon>
        <taxon>Pseudomonadota</taxon>
        <taxon>Alphaproteobacteria</taxon>
        <taxon>Hyphomicrobiales</taxon>
        <taxon>Nitrobacteraceae</taxon>
        <taxon>Rhodopseudomonas</taxon>
    </lineage>
</organism>
<evidence type="ECO:0000259" key="5">
    <source>
        <dbReference type="Pfam" id="PF02897"/>
    </source>
</evidence>
<dbReference type="PANTHER" id="PTHR42881:SF13">
    <property type="entry name" value="PROLYL ENDOPEPTIDASE"/>
    <property type="match status" value="1"/>
</dbReference>
<evidence type="ECO:0000256" key="2">
    <source>
        <dbReference type="ARBA" id="ARBA00022801"/>
    </source>
</evidence>
<reference evidence="6" key="1">
    <citation type="submission" date="2006-09" db="EMBL/GenBank/DDBJ databases">
        <title>Complete sequence of Rhodopseudomonas palustris BisA53.</title>
        <authorList>
            <consortium name="US DOE Joint Genome Institute"/>
            <person name="Copeland A."/>
            <person name="Lucas S."/>
            <person name="Lapidus A."/>
            <person name="Barry K."/>
            <person name="Detter J.C."/>
            <person name="Glavina del Rio T."/>
            <person name="Hammon N."/>
            <person name="Israni S."/>
            <person name="Dalin E."/>
            <person name="Tice H."/>
            <person name="Pitluck S."/>
            <person name="Chain P."/>
            <person name="Malfatti S."/>
            <person name="Shin M."/>
            <person name="Vergez L."/>
            <person name="Schmutz J."/>
            <person name="Larimer F."/>
            <person name="Land M."/>
            <person name="Hauser L."/>
            <person name="Pelletier D.A."/>
            <person name="Kyrpides N."/>
            <person name="Kim E."/>
            <person name="Harwood C.S."/>
            <person name="Oda Y."/>
            <person name="Richardson P."/>
        </authorList>
    </citation>
    <scope>NUCLEOTIDE SEQUENCE [LARGE SCALE GENOMIC DNA]</scope>
    <source>
        <strain evidence="6">BisA53</strain>
    </source>
</reference>
<dbReference type="GO" id="GO:0006508">
    <property type="term" value="P:proteolysis"/>
    <property type="evidence" value="ECO:0007669"/>
    <property type="project" value="UniProtKB-KW"/>
</dbReference>
<feature type="domain" description="Peptidase S9A N-terminal" evidence="5">
    <location>
        <begin position="11"/>
        <end position="229"/>
    </location>
</feature>
<dbReference type="SUPFAM" id="SSF50993">
    <property type="entry name" value="Peptidase/esterase 'gauge' domain"/>
    <property type="match status" value="1"/>
</dbReference>
<dbReference type="Gene3D" id="2.130.10.120">
    <property type="entry name" value="Prolyl oligopeptidase, N-terminal domain"/>
    <property type="match status" value="1"/>
</dbReference>
<dbReference type="GO" id="GO:0004252">
    <property type="term" value="F:serine-type endopeptidase activity"/>
    <property type="evidence" value="ECO:0007669"/>
    <property type="project" value="UniProtKB-EC"/>
</dbReference>
<dbReference type="InterPro" id="IPR002470">
    <property type="entry name" value="Peptidase_S9A"/>
</dbReference>
<dbReference type="STRING" id="316055.RPE_1599"/>
<dbReference type="eggNOG" id="COG1505">
    <property type="taxonomic scope" value="Bacteria"/>
</dbReference>
<dbReference type="GO" id="GO:0070012">
    <property type="term" value="F:oligopeptidase activity"/>
    <property type="evidence" value="ECO:0007669"/>
    <property type="project" value="TreeGrafter"/>
</dbReference>